<evidence type="ECO:0000313" key="2">
    <source>
        <dbReference type="EMBL" id="ROU05337.1"/>
    </source>
</evidence>
<dbReference type="AlphaFoldDB" id="A0A3N2RD18"/>
<accession>A0A3N2RD18</accession>
<feature type="domain" description="DUF4189" evidence="1">
    <location>
        <begin position="88"/>
        <end position="185"/>
    </location>
</feature>
<protein>
    <submittedName>
        <fullName evidence="2">DUF4189 domain-containing protein</fullName>
    </submittedName>
</protein>
<evidence type="ECO:0000313" key="3">
    <source>
        <dbReference type="Proteomes" id="UP000275910"/>
    </source>
</evidence>
<dbReference type="EMBL" id="RCTY01000047">
    <property type="protein sequence ID" value="ROU05337.1"/>
    <property type="molecule type" value="Genomic_DNA"/>
</dbReference>
<dbReference type="Pfam" id="PF13827">
    <property type="entry name" value="DUF4189"/>
    <property type="match status" value="1"/>
</dbReference>
<sequence length="192" mass="20846">MPTAPCGPQQNLKGTLLKIELHKSAELIMIIRWKISLFLLLTPAGVSACPAGEWLQQGVGWQMCVPIPGAQENASAPNRSEPAWADRWGAIAVDTAPRGSVGFSAANGMKRKVQAERAALKSCREKGGTRCEIKILYYNQCAVLVWGDHSFNTSSAESEEQARKVGLDKCKNAGEENCEVLYSGCSIPERIQ</sequence>
<gene>
    <name evidence="2" type="ORF">D9T17_19640</name>
</gene>
<comment type="caution">
    <text evidence="2">The sequence shown here is derived from an EMBL/GenBank/DDBJ whole genome shotgun (WGS) entry which is preliminary data.</text>
</comment>
<evidence type="ECO:0000259" key="1">
    <source>
        <dbReference type="Pfam" id="PF13827"/>
    </source>
</evidence>
<name>A0A3N2RD18_LYSEN</name>
<proteinExistence type="predicted"/>
<dbReference type="InterPro" id="IPR025240">
    <property type="entry name" value="DUF4189"/>
</dbReference>
<organism evidence="2 3">
    <name type="scientific">Lysobacter enzymogenes</name>
    <dbReference type="NCBI Taxonomy" id="69"/>
    <lineage>
        <taxon>Bacteria</taxon>
        <taxon>Pseudomonadati</taxon>
        <taxon>Pseudomonadota</taxon>
        <taxon>Gammaproteobacteria</taxon>
        <taxon>Lysobacterales</taxon>
        <taxon>Lysobacteraceae</taxon>
        <taxon>Lysobacter</taxon>
    </lineage>
</organism>
<dbReference type="Proteomes" id="UP000275910">
    <property type="component" value="Unassembled WGS sequence"/>
</dbReference>
<reference evidence="2 3" key="1">
    <citation type="submission" date="2018-10" db="EMBL/GenBank/DDBJ databases">
        <title>The genome of Lysobacter enzymogenes OH11.</title>
        <authorList>
            <person name="Liu F."/>
            <person name="Zhao Y."/>
            <person name="Qian G."/>
            <person name="Chen Y."/>
            <person name="Xu H."/>
        </authorList>
    </citation>
    <scope>NUCLEOTIDE SEQUENCE [LARGE SCALE GENOMIC DNA]</scope>
    <source>
        <strain evidence="2 3">OH11</strain>
    </source>
</reference>